<feature type="chain" id="PRO_5022120791" evidence="1">
    <location>
        <begin position="33"/>
        <end position="363"/>
    </location>
</feature>
<dbReference type="PANTHER" id="PTHR36509:SF2">
    <property type="entry name" value="BLL3101 PROTEIN"/>
    <property type="match status" value="1"/>
</dbReference>
<reference evidence="4 5" key="1">
    <citation type="submission" date="2019-07" db="EMBL/GenBank/DDBJ databases">
        <title>Whole genome shotgun sequence of Vibrio superstes NBRC 103154.</title>
        <authorList>
            <person name="Hosoyama A."/>
            <person name="Uohara A."/>
            <person name="Ohji S."/>
            <person name="Ichikawa N."/>
        </authorList>
    </citation>
    <scope>NUCLEOTIDE SEQUENCE [LARGE SCALE GENOMIC DNA]</scope>
    <source>
        <strain evidence="4 5">NBRC 103154</strain>
    </source>
</reference>
<organism evidence="4 5">
    <name type="scientific">Vibrio superstes NBRC 103154</name>
    <dbReference type="NCBI Taxonomy" id="1219062"/>
    <lineage>
        <taxon>Bacteria</taxon>
        <taxon>Pseudomonadati</taxon>
        <taxon>Pseudomonadota</taxon>
        <taxon>Gammaproteobacteria</taxon>
        <taxon>Vibrionales</taxon>
        <taxon>Vibrionaceae</taxon>
        <taxon>Vibrio</taxon>
    </lineage>
</organism>
<evidence type="ECO:0000313" key="4">
    <source>
        <dbReference type="EMBL" id="GEM80379.1"/>
    </source>
</evidence>
<comment type="caution">
    <text evidence="4">The sequence shown here is derived from an EMBL/GenBank/DDBJ whole genome shotgun (WGS) entry which is preliminary data.</text>
</comment>
<dbReference type="InterPro" id="IPR010679">
    <property type="entry name" value="DUF1254"/>
</dbReference>
<feature type="signal peptide" evidence="1">
    <location>
        <begin position="1"/>
        <end position="32"/>
    </location>
</feature>
<feature type="domain" description="DUF1214" evidence="2">
    <location>
        <begin position="272"/>
        <end position="347"/>
    </location>
</feature>
<dbReference type="SUPFAM" id="SSF160935">
    <property type="entry name" value="VPA0735-like"/>
    <property type="match status" value="1"/>
</dbReference>
<protein>
    <submittedName>
        <fullName evidence="4">Murein transglycosylase</fullName>
    </submittedName>
</protein>
<dbReference type="Pfam" id="PF06742">
    <property type="entry name" value="DUF1214"/>
    <property type="match status" value="1"/>
</dbReference>
<feature type="domain" description="DUF1254" evidence="3">
    <location>
        <begin position="73"/>
        <end position="141"/>
    </location>
</feature>
<dbReference type="Proteomes" id="UP000321113">
    <property type="component" value="Unassembled WGS sequence"/>
</dbReference>
<evidence type="ECO:0000313" key="5">
    <source>
        <dbReference type="Proteomes" id="UP000321113"/>
    </source>
</evidence>
<sequence length="363" mass="40260">MPKVFNLPEYIMKKLSLAVSLGLGIVALPTFAATEVSSEADFFSKNGEITTLENYAVFESSRQILKNQDLAGINKFLHKRQLTPTDQQPVVRMNRDTYYSMAVVDVSEGASITLPEVPEGKYLSYQVVTEDHRIQAMGYGAGTYELQTHTGDHVYIVVRLDATFTEAEARKIQDQMRIDAKSNKMFTAEQVNKASFEKVENELKAQMPTILKRDGSQALTGMFTDPNDESKELYTEEKYAVGAAIGWGGAQMKDNIYEVSGNYPASQCHQATFEDPQNQAFWSITVYDKAGFMFNDVANLSSNTATPNKDGSYTISFGCGEDAPNNIQTANDSGVFNLGIRHYMPSQKVTDGYRILPTVTAVK</sequence>
<evidence type="ECO:0000256" key="1">
    <source>
        <dbReference type="SAM" id="SignalP"/>
    </source>
</evidence>
<keyword evidence="1" id="KW-0732">Signal</keyword>
<dbReference type="Gene3D" id="2.60.120.1600">
    <property type="match status" value="1"/>
</dbReference>
<evidence type="ECO:0000259" key="3">
    <source>
        <dbReference type="Pfam" id="PF06863"/>
    </source>
</evidence>
<keyword evidence="5" id="KW-1185">Reference proteome</keyword>
<dbReference type="EMBL" id="BJXK01000010">
    <property type="protein sequence ID" value="GEM80379.1"/>
    <property type="molecule type" value="Genomic_DNA"/>
</dbReference>
<dbReference type="Pfam" id="PF06863">
    <property type="entry name" value="DUF1254"/>
    <property type="match status" value="1"/>
</dbReference>
<accession>A0A511QSQ1</accession>
<dbReference type="InterPro" id="IPR010621">
    <property type="entry name" value="DUF1214"/>
</dbReference>
<dbReference type="PANTHER" id="PTHR36509">
    <property type="entry name" value="BLL3101 PROTEIN"/>
    <property type="match status" value="1"/>
</dbReference>
<proteinExistence type="predicted"/>
<dbReference type="AlphaFoldDB" id="A0A511QSQ1"/>
<evidence type="ECO:0000259" key="2">
    <source>
        <dbReference type="Pfam" id="PF06742"/>
    </source>
</evidence>
<gene>
    <name evidence="4" type="ORF">VSU01S_26240</name>
</gene>
<name>A0A511QSQ1_9VIBR</name>